<evidence type="ECO:0000256" key="9">
    <source>
        <dbReference type="RuleBase" id="RU363036"/>
    </source>
</evidence>
<comment type="subcellular location">
    <subcellularLocation>
        <location evidence="8">Cytoplasm</location>
    </subcellularLocation>
</comment>
<dbReference type="PROSITE" id="PS00178">
    <property type="entry name" value="AA_TRNA_LIGASE_I"/>
    <property type="match status" value="1"/>
</dbReference>
<keyword evidence="3 8" id="KW-0547">Nucleotide-binding</keyword>
<feature type="short sequence motif" description="'HIGH' region" evidence="8">
    <location>
        <begin position="15"/>
        <end position="23"/>
    </location>
</feature>
<gene>
    <name evidence="8" type="primary">trpS</name>
    <name evidence="10" type="ORF">AKG39_11955</name>
</gene>
<protein>
    <recommendedName>
        <fullName evidence="8">Tryptophan--tRNA ligase</fullName>
        <ecNumber evidence="8">6.1.1.2</ecNumber>
    </recommendedName>
    <alternativeName>
        <fullName evidence="8">Tryptophanyl-tRNA synthetase</fullName>
        <shortName evidence="8">TrpRS</shortName>
    </alternativeName>
</protein>
<dbReference type="HAMAP" id="MF_00140_B">
    <property type="entry name" value="Trp_tRNA_synth_B"/>
    <property type="match status" value="1"/>
</dbReference>
<comment type="subunit">
    <text evidence="8">Homodimer.</text>
</comment>
<dbReference type="GO" id="GO:0005524">
    <property type="term" value="F:ATP binding"/>
    <property type="evidence" value="ECO:0007669"/>
    <property type="project" value="UniProtKB-UniRule"/>
</dbReference>
<evidence type="ECO:0000256" key="5">
    <source>
        <dbReference type="ARBA" id="ARBA00022917"/>
    </source>
</evidence>
<accession>A0A0L6TYK8</accession>
<feature type="binding site" evidence="8">
    <location>
        <begin position="150"/>
        <end position="152"/>
    </location>
    <ligand>
        <name>ATP</name>
        <dbReference type="ChEBI" id="CHEBI:30616"/>
    </ligand>
</feature>
<dbReference type="InterPro" id="IPR014729">
    <property type="entry name" value="Rossmann-like_a/b/a_fold"/>
</dbReference>
<dbReference type="RefSeq" id="WP_050740635.1">
    <property type="nucleotide sequence ID" value="NZ_LGYO01000031.1"/>
</dbReference>
<dbReference type="InterPro" id="IPR001412">
    <property type="entry name" value="aa-tRNA-synth_I_CS"/>
</dbReference>
<dbReference type="PRINTS" id="PR01039">
    <property type="entry name" value="TRNASYNTHTRP"/>
</dbReference>
<keyword evidence="6 8" id="KW-0030">Aminoacyl-tRNA synthetase</keyword>
<feature type="binding site" evidence="8">
    <location>
        <begin position="22"/>
        <end position="23"/>
    </location>
    <ligand>
        <name>ATP</name>
        <dbReference type="ChEBI" id="CHEBI:30616"/>
    </ligand>
</feature>
<evidence type="ECO:0000256" key="4">
    <source>
        <dbReference type="ARBA" id="ARBA00022840"/>
    </source>
</evidence>
<dbReference type="Proteomes" id="UP000036873">
    <property type="component" value="Unassembled WGS sequence"/>
</dbReference>
<dbReference type="STRING" id="52689.AKG39_11955"/>
<dbReference type="PANTHER" id="PTHR43766">
    <property type="entry name" value="TRYPTOPHAN--TRNA LIGASE, MITOCHONDRIAL"/>
    <property type="match status" value="1"/>
</dbReference>
<feature type="binding site" evidence="8">
    <location>
        <position position="138"/>
    </location>
    <ligand>
        <name>L-tryptophan</name>
        <dbReference type="ChEBI" id="CHEBI:57912"/>
    </ligand>
</feature>
<keyword evidence="11" id="KW-1185">Reference proteome</keyword>
<feature type="binding site" evidence="8">
    <location>
        <begin position="14"/>
        <end position="16"/>
    </location>
    <ligand>
        <name>ATP</name>
        <dbReference type="ChEBI" id="CHEBI:30616"/>
    </ligand>
</feature>
<evidence type="ECO:0000256" key="8">
    <source>
        <dbReference type="HAMAP-Rule" id="MF_00140"/>
    </source>
</evidence>
<evidence type="ECO:0000256" key="3">
    <source>
        <dbReference type="ARBA" id="ARBA00022741"/>
    </source>
</evidence>
<dbReference type="NCBIfam" id="TIGR00233">
    <property type="entry name" value="trpS"/>
    <property type="match status" value="1"/>
</dbReference>
<dbReference type="SUPFAM" id="SSF52374">
    <property type="entry name" value="Nucleotidylyl transferase"/>
    <property type="match status" value="1"/>
</dbReference>
<comment type="caution">
    <text evidence="10">The sequence shown here is derived from an EMBL/GenBank/DDBJ whole genome shotgun (WGS) entry which is preliminary data.</text>
</comment>
<comment type="function">
    <text evidence="8">Catalyzes the attachment of tryptophan to tRNA(Trp).</text>
</comment>
<evidence type="ECO:0000256" key="6">
    <source>
        <dbReference type="ARBA" id="ARBA00023146"/>
    </source>
</evidence>
<keyword evidence="5 8" id="KW-0648">Protein biosynthesis</keyword>
<sequence>METPVKKIVYSGIQPSGTFTIGNYFGAMRNWVNLQEDYRSVFCVVDLHAITMPQNPEELRRRTYESIALLMALGIDPEKSILYVQSMVPEHCELTWILNCCTYMGELSRMTQFKDKSQKQGENIRVGLFDYPVLMAADILLYQTDLVPVGNDQRQHVELARDIAIRFNQQFGETFKVPEAYFGESGARIMSLQDPTRKMSKSDENTNGFISLLDDPKSIVKKFKRAVTDSEMDVHHDRENKPGVSNLMEIYACATENSLEAITAEFAGKGYGDFKKTVGEAVAESLLPVQKDYQRLLKETDYLNQIMRTHAEKASMMAWKTLAKAREKVGFVTV</sequence>
<dbReference type="InterPro" id="IPR024109">
    <property type="entry name" value="Trp-tRNA-ligase_bac-type"/>
</dbReference>
<name>A0A0L6TYK8_9FIRM</name>
<dbReference type="CDD" id="cd00806">
    <property type="entry name" value="TrpRS_core"/>
    <property type="match status" value="1"/>
</dbReference>
<keyword evidence="8" id="KW-0963">Cytoplasm</keyword>
<keyword evidence="4 8" id="KW-0067">ATP-binding</keyword>
<feature type="binding site" evidence="8">
    <location>
        <begin position="198"/>
        <end position="202"/>
    </location>
    <ligand>
        <name>ATP</name>
        <dbReference type="ChEBI" id="CHEBI:30616"/>
    </ligand>
</feature>
<dbReference type="Gene3D" id="1.10.240.10">
    <property type="entry name" value="Tyrosyl-Transfer RNA Synthetase"/>
    <property type="match status" value="1"/>
</dbReference>
<evidence type="ECO:0000313" key="10">
    <source>
        <dbReference type="EMBL" id="KNZ41334.1"/>
    </source>
</evidence>
<comment type="similarity">
    <text evidence="1 8 9">Belongs to the class-I aminoacyl-tRNA synthetase family.</text>
</comment>
<dbReference type="Pfam" id="PF00579">
    <property type="entry name" value="tRNA-synt_1b"/>
    <property type="match status" value="1"/>
</dbReference>
<dbReference type="OrthoDB" id="9801042at2"/>
<evidence type="ECO:0000256" key="1">
    <source>
        <dbReference type="ARBA" id="ARBA00005594"/>
    </source>
</evidence>
<dbReference type="FunFam" id="1.10.240.10:FF:000002">
    <property type="entry name" value="Tryptophan--tRNA ligase"/>
    <property type="match status" value="1"/>
</dbReference>
<dbReference type="EC" id="6.1.1.2" evidence="8"/>
<feature type="binding site" evidence="8">
    <location>
        <position position="189"/>
    </location>
    <ligand>
        <name>ATP</name>
        <dbReference type="ChEBI" id="CHEBI:30616"/>
    </ligand>
</feature>
<organism evidence="10 11">
    <name type="scientific">Acetobacterium bakii</name>
    <dbReference type="NCBI Taxonomy" id="52689"/>
    <lineage>
        <taxon>Bacteria</taxon>
        <taxon>Bacillati</taxon>
        <taxon>Bacillota</taxon>
        <taxon>Clostridia</taxon>
        <taxon>Eubacteriales</taxon>
        <taxon>Eubacteriaceae</taxon>
        <taxon>Acetobacterium</taxon>
    </lineage>
</organism>
<dbReference type="PATRIC" id="fig|52689.4.peg.1735"/>
<feature type="short sequence motif" description="'KMSKS' region" evidence="8">
    <location>
        <begin position="198"/>
        <end position="202"/>
    </location>
</feature>
<comment type="catalytic activity">
    <reaction evidence="7 8">
        <text>tRNA(Trp) + L-tryptophan + ATP = L-tryptophyl-tRNA(Trp) + AMP + diphosphate + H(+)</text>
        <dbReference type="Rhea" id="RHEA:24080"/>
        <dbReference type="Rhea" id="RHEA-COMP:9671"/>
        <dbReference type="Rhea" id="RHEA-COMP:9705"/>
        <dbReference type="ChEBI" id="CHEBI:15378"/>
        <dbReference type="ChEBI" id="CHEBI:30616"/>
        <dbReference type="ChEBI" id="CHEBI:33019"/>
        <dbReference type="ChEBI" id="CHEBI:57912"/>
        <dbReference type="ChEBI" id="CHEBI:78442"/>
        <dbReference type="ChEBI" id="CHEBI:78535"/>
        <dbReference type="ChEBI" id="CHEBI:456215"/>
        <dbReference type="EC" id="6.1.1.2"/>
    </reaction>
</comment>
<dbReference type="PANTHER" id="PTHR43766:SF1">
    <property type="entry name" value="TRYPTOPHAN--TRNA LIGASE, MITOCHONDRIAL"/>
    <property type="match status" value="1"/>
</dbReference>
<dbReference type="GO" id="GO:0006436">
    <property type="term" value="P:tryptophanyl-tRNA aminoacylation"/>
    <property type="evidence" value="ECO:0007669"/>
    <property type="project" value="UniProtKB-UniRule"/>
</dbReference>
<dbReference type="InterPro" id="IPR002305">
    <property type="entry name" value="aa-tRNA-synth_Ic"/>
</dbReference>
<proteinExistence type="inferred from homology"/>
<dbReference type="GO" id="GO:0005829">
    <property type="term" value="C:cytosol"/>
    <property type="evidence" value="ECO:0007669"/>
    <property type="project" value="TreeGrafter"/>
</dbReference>
<evidence type="ECO:0000256" key="7">
    <source>
        <dbReference type="ARBA" id="ARBA00049929"/>
    </source>
</evidence>
<dbReference type="GO" id="GO:0004830">
    <property type="term" value="F:tryptophan-tRNA ligase activity"/>
    <property type="evidence" value="ECO:0007669"/>
    <property type="project" value="UniProtKB-UniRule"/>
</dbReference>
<evidence type="ECO:0000313" key="11">
    <source>
        <dbReference type="Proteomes" id="UP000036873"/>
    </source>
</evidence>
<reference evidence="11" key="1">
    <citation type="submission" date="2015-07" db="EMBL/GenBank/DDBJ databases">
        <title>Draft genome sequence of Acetobacterium bakii DSM 8293, a potential psychrophilic chemical producer through syngas fermentation.</title>
        <authorList>
            <person name="Song Y."/>
            <person name="Hwang S."/>
            <person name="Cho B.-K."/>
        </authorList>
    </citation>
    <scope>NUCLEOTIDE SEQUENCE [LARGE SCALE GENOMIC DNA]</scope>
    <source>
        <strain evidence="11">DSM 8239</strain>
    </source>
</reference>
<evidence type="ECO:0000256" key="2">
    <source>
        <dbReference type="ARBA" id="ARBA00022598"/>
    </source>
</evidence>
<dbReference type="Gene3D" id="3.40.50.620">
    <property type="entry name" value="HUPs"/>
    <property type="match status" value="1"/>
</dbReference>
<dbReference type="InterPro" id="IPR002306">
    <property type="entry name" value="Trp-tRNA-ligase"/>
</dbReference>
<dbReference type="AlphaFoldDB" id="A0A0L6TYK8"/>
<keyword evidence="2 8" id="KW-0436">Ligase</keyword>
<dbReference type="EMBL" id="LGYO01000031">
    <property type="protein sequence ID" value="KNZ41334.1"/>
    <property type="molecule type" value="Genomic_DNA"/>
</dbReference>
<dbReference type="InterPro" id="IPR050203">
    <property type="entry name" value="Trp-tRNA_synthetase"/>
</dbReference>